<dbReference type="Proteomes" id="UP000231157">
    <property type="component" value="Unassembled WGS sequence"/>
</dbReference>
<evidence type="ECO:0000313" key="5">
    <source>
        <dbReference type="Proteomes" id="UP000231157"/>
    </source>
</evidence>
<organism evidence="4 5">
    <name type="scientific">Candidatus Harrisonbacteria bacterium CG10_big_fil_rev_8_21_14_0_10_40_38</name>
    <dbReference type="NCBI Taxonomy" id="1974583"/>
    <lineage>
        <taxon>Bacteria</taxon>
        <taxon>Candidatus Harrisoniibacteriota</taxon>
    </lineage>
</organism>
<sequence>MDNFLEKLNNSMKAVKLDLDRKAEIRHNLLENILKNNGERISSFKRHQIKGSIINLKIFTKPMNILVVIALIAALGGGTSFAAENTIPGDILYPVKVGVNEKVGTLLHFSEEGKADYATQIASKRLQEFEELVNKGELNSETKSEVEGRFDIQIEKLNTLIGKFEADENVHAALGVVSGLEGVLKAHDRIIKNFDDSDERINSVSLKVSNDLEDVIGTRSKLEGRVTSESKTESEQAAKGKIGAAENAISSAKNYIEKNNDLLDEKTRDDVSIRIKAAADALFDAKTNLDAGNFGQAFNLGNKAIRLAQEARVLANAHVRIGEKNSPMPSESPSSLKSKNDDDDEMEFELEDESQDDHSGRRESENEGTDKNNSLEGSVKLNLDL</sequence>
<gene>
    <name evidence="4" type="ORF">COU07_02265</name>
</gene>
<evidence type="ECO:0000256" key="2">
    <source>
        <dbReference type="SAM" id="Phobius"/>
    </source>
</evidence>
<dbReference type="InterPro" id="IPR043725">
    <property type="entry name" value="DUF5667"/>
</dbReference>
<proteinExistence type="predicted"/>
<evidence type="ECO:0000259" key="3">
    <source>
        <dbReference type="Pfam" id="PF18915"/>
    </source>
</evidence>
<feature type="region of interest" description="Disordered" evidence="1">
    <location>
        <begin position="320"/>
        <end position="385"/>
    </location>
</feature>
<keyword evidence="2" id="KW-1133">Transmembrane helix</keyword>
<feature type="transmembrane region" description="Helical" evidence="2">
    <location>
        <begin position="65"/>
        <end position="83"/>
    </location>
</feature>
<feature type="compositionally biased region" description="Polar residues" evidence="1">
    <location>
        <begin position="327"/>
        <end position="337"/>
    </location>
</feature>
<feature type="compositionally biased region" description="Acidic residues" evidence="1">
    <location>
        <begin position="341"/>
        <end position="355"/>
    </location>
</feature>
<keyword evidence="2" id="KW-0812">Transmembrane</keyword>
<name>A0A2H0USB5_9BACT</name>
<keyword evidence="2" id="KW-0472">Membrane</keyword>
<dbReference type="EMBL" id="PFAZ01000002">
    <property type="protein sequence ID" value="PIR89263.1"/>
    <property type="molecule type" value="Genomic_DNA"/>
</dbReference>
<feature type="compositionally biased region" description="Basic and acidic residues" evidence="1">
    <location>
        <begin position="356"/>
        <end position="370"/>
    </location>
</feature>
<dbReference type="Pfam" id="PF18915">
    <property type="entry name" value="DUF5667"/>
    <property type="match status" value="1"/>
</dbReference>
<reference evidence="5" key="1">
    <citation type="submission" date="2017-09" db="EMBL/GenBank/DDBJ databases">
        <title>Depth-based differentiation of microbial function through sediment-hosted aquifers and enrichment of novel symbionts in the deep terrestrial subsurface.</title>
        <authorList>
            <person name="Probst A.J."/>
            <person name="Ladd B."/>
            <person name="Jarett J.K."/>
            <person name="Geller-Mcgrath D.E."/>
            <person name="Sieber C.M.K."/>
            <person name="Emerson J.B."/>
            <person name="Anantharaman K."/>
            <person name="Thomas B.C."/>
            <person name="Malmstrom R."/>
            <person name="Stieglmeier M."/>
            <person name="Klingl A."/>
            <person name="Woyke T."/>
            <person name="Ryan C.M."/>
            <person name="Banfield J.F."/>
        </authorList>
    </citation>
    <scope>NUCLEOTIDE SEQUENCE [LARGE SCALE GENOMIC DNA]</scope>
</reference>
<evidence type="ECO:0000256" key="1">
    <source>
        <dbReference type="SAM" id="MobiDB-lite"/>
    </source>
</evidence>
<comment type="caution">
    <text evidence="4">The sequence shown here is derived from an EMBL/GenBank/DDBJ whole genome shotgun (WGS) entry which is preliminary data.</text>
</comment>
<evidence type="ECO:0000313" key="4">
    <source>
        <dbReference type="EMBL" id="PIR89263.1"/>
    </source>
</evidence>
<accession>A0A2H0USB5</accession>
<dbReference type="AlphaFoldDB" id="A0A2H0USB5"/>
<feature type="domain" description="DUF5667" evidence="3">
    <location>
        <begin position="86"/>
        <end position="163"/>
    </location>
</feature>
<protein>
    <recommendedName>
        <fullName evidence="3">DUF5667 domain-containing protein</fullName>
    </recommendedName>
</protein>